<dbReference type="Proteomes" id="UP001280415">
    <property type="component" value="Unassembled WGS sequence"/>
</dbReference>
<proteinExistence type="inferred from homology"/>
<dbReference type="AlphaFoldDB" id="A0AAN5Y6B4"/>
<organism evidence="4 5">
    <name type="scientific">Pediococcus acidilactici</name>
    <dbReference type="NCBI Taxonomy" id="1254"/>
    <lineage>
        <taxon>Bacteria</taxon>
        <taxon>Bacillati</taxon>
        <taxon>Bacillota</taxon>
        <taxon>Bacilli</taxon>
        <taxon>Lactobacillales</taxon>
        <taxon>Lactobacillaceae</taxon>
        <taxon>Pediococcus</taxon>
        <taxon>Pediococcus acidilactici group</taxon>
    </lineage>
</organism>
<reference evidence="4" key="2">
    <citation type="submission" date="2023-10" db="EMBL/GenBank/DDBJ databases">
        <authorList>
            <person name="Khurajog B."/>
        </authorList>
    </citation>
    <scope>NUCLEOTIDE SEQUENCE</scope>
    <source>
        <strain evidence="4">BF14</strain>
    </source>
</reference>
<dbReference type="Pfam" id="PF03816">
    <property type="entry name" value="LytR_cpsA_psr"/>
    <property type="match status" value="1"/>
</dbReference>
<reference evidence="4" key="1">
    <citation type="journal article" date="2023" name="PeerJ">
        <title>Selection and evaluation of lactic acid bacteria from chicken feces in Thailand as potential probiotics.</title>
        <authorList>
            <person name="Khurajog B."/>
            <person name="Disastra Y."/>
            <person name="Lawwyne L.D."/>
            <person name="Sirichokchatchawan W."/>
            <person name="Niyomtham W."/>
            <person name="Yindee J."/>
            <person name="Hampson D.J."/>
            <person name="Prapasarakul N."/>
        </authorList>
    </citation>
    <scope>NUCLEOTIDE SEQUENCE</scope>
    <source>
        <strain evidence="4">BF14</strain>
    </source>
</reference>
<gene>
    <name evidence="4" type="ORF">R0H03_10000</name>
</gene>
<accession>A0AAN5Y6B4</accession>
<comment type="caution">
    <text evidence="4">The sequence shown here is derived from an EMBL/GenBank/DDBJ whole genome shotgun (WGS) entry which is preliminary data.</text>
</comment>
<dbReference type="Gene3D" id="3.40.630.190">
    <property type="entry name" value="LCP protein"/>
    <property type="match status" value="1"/>
</dbReference>
<dbReference type="PANTHER" id="PTHR33392:SF6">
    <property type="entry name" value="POLYISOPRENYL-TEICHOIC ACID--PEPTIDOGLYCAN TEICHOIC ACID TRANSFERASE TAGU"/>
    <property type="match status" value="1"/>
</dbReference>
<dbReference type="RefSeq" id="WP_004166567.1">
    <property type="nucleotide sequence ID" value="NZ_BMWN01000006.1"/>
</dbReference>
<evidence type="ECO:0000313" key="4">
    <source>
        <dbReference type="EMBL" id="MDV2912161.1"/>
    </source>
</evidence>
<dbReference type="EMBL" id="JAWJAX010000017">
    <property type="protein sequence ID" value="MDV2912161.1"/>
    <property type="molecule type" value="Genomic_DNA"/>
</dbReference>
<keyword evidence="2" id="KW-0812">Transmembrane</keyword>
<keyword evidence="2" id="KW-1133">Transmembrane helix</keyword>
<dbReference type="InterPro" id="IPR004474">
    <property type="entry name" value="LytR_CpsA_psr"/>
</dbReference>
<name>A0AAN5Y6B4_PEDAC</name>
<feature type="transmembrane region" description="Helical" evidence="2">
    <location>
        <begin position="12"/>
        <end position="32"/>
    </location>
</feature>
<evidence type="ECO:0000256" key="1">
    <source>
        <dbReference type="ARBA" id="ARBA00006068"/>
    </source>
</evidence>
<keyword evidence="2" id="KW-0472">Membrane</keyword>
<protein>
    <submittedName>
        <fullName evidence="4">LCP family protein</fullName>
    </submittedName>
</protein>
<dbReference type="InterPro" id="IPR050922">
    <property type="entry name" value="LytR/CpsA/Psr_CW_biosynth"/>
</dbReference>
<dbReference type="NCBIfam" id="TIGR00350">
    <property type="entry name" value="lytR_cpsA_psr"/>
    <property type="match status" value="1"/>
</dbReference>
<evidence type="ECO:0000259" key="3">
    <source>
        <dbReference type="Pfam" id="PF03816"/>
    </source>
</evidence>
<evidence type="ECO:0000313" key="5">
    <source>
        <dbReference type="Proteomes" id="UP001280415"/>
    </source>
</evidence>
<dbReference type="PANTHER" id="PTHR33392">
    <property type="entry name" value="POLYISOPRENYL-TEICHOIC ACID--PEPTIDOGLYCAN TEICHOIC ACID TRANSFERASE TAGU"/>
    <property type="match status" value="1"/>
</dbReference>
<dbReference type="GeneID" id="57365440"/>
<sequence length="343" mass="37321">MRRERRRASHTVRNTILIVIAVILLGGIFYGVRKYQNVKNAVDSTYSSAGIKKQRNTADLVANKKPISILLMGTDTGALGRSYKGRTDSMMVVTINPKTNKTTITSIPRDLGVTIPGYEEKSPSKINAAYAFGKAGTAIRAVQSVFNIPIDYYVLVNMGGMQKVVDEVGGVDITPTLSFTYDGYTFKKGVKTHMDGKKALAYSRMRYDDPQNDYGRQTRQRAVLTAILGKSSSVSALLNKDFIDSIANETQTDFTFGNLVDLAKNYRAASKNIEETHAQGSGQMVNGQSMEIVSHTELQRVTDFIRKGLGLKHAETGTAALSANGAANVSNSQVESENINAGN</sequence>
<feature type="domain" description="Cell envelope-related transcriptional attenuator" evidence="3">
    <location>
        <begin position="86"/>
        <end position="231"/>
    </location>
</feature>
<evidence type="ECO:0000256" key="2">
    <source>
        <dbReference type="SAM" id="Phobius"/>
    </source>
</evidence>
<comment type="similarity">
    <text evidence="1">Belongs to the LytR/CpsA/Psr (LCP) family.</text>
</comment>